<dbReference type="Proteomes" id="UP001152747">
    <property type="component" value="Unassembled WGS sequence"/>
</dbReference>
<protein>
    <recommendedName>
        <fullName evidence="3">THAP-type domain-containing protein</fullName>
    </recommendedName>
</protein>
<name>A0A9P1ILS8_9PELO</name>
<evidence type="ECO:0008006" key="3">
    <source>
        <dbReference type="Google" id="ProtNLM"/>
    </source>
</evidence>
<comment type="caution">
    <text evidence="1">The sequence shown here is derived from an EMBL/GenBank/DDBJ whole genome shotgun (WGS) entry which is preliminary data.</text>
</comment>
<evidence type="ECO:0000313" key="2">
    <source>
        <dbReference type="Proteomes" id="UP001152747"/>
    </source>
</evidence>
<keyword evidence="2" id="KW-1185">Reference proteome</keyword>
<proteinExistence type="predicted"/>
<dbReference type="EMBL" id="CANHGI010000004">
    <property type="protein sequence ID" value="CAI5447243.1"/>
    <property type="molecule type" value="Genomic_DNA"/>
</dbReference>
<accession>A0A9P1ILS8</accession>
<gene>
    <name evidence="1" type="ORF">CAMP_LOCUS9880</name>
</gene>
<sequence length="349" mass="41775">MDVFRQSMDEVIEPKFSRPRITCAYCEKTTYDRDEMTMVPQYTSNDLEKWVDILGGTFWKNIRGITQRWICKSHFRETWKNKRPRHCLPFANLGRPEIDTEHKKLKTDCSKYKCAFCEKIDKVCKMTVVPTNERYFNKWVHILGEDFRKNVVNSERSTSMICRSHFDVKFQVRPPSLLPKSVGIQENPVKIEEEEKYEPNMLQCCYCLKIRESLDNMRLIPKTIPQLMIKWVDILGAQFYENISRRKKSYICWEHFTSRRSRVFNEEIMEDFRKRQILKEHAANAEQLCSEQNIIPNLKEEEIEVEIEMKPHNILIEKDYKMEVEMMVENLEDEVKPAKEIKQECLDSS</sequence>
<evidence type="ECO:0000313" key="1">
    <source>
        <dbReference type="EMBL" id="CAI5447243.1"/>
    </source>
</evidence>
<dbReference type="AlphaFoldDB" id="A0A9P1ILS8"/>
<reference evidence="1" key="1">
    <citation type="submission" date="2022-11" db="EMBL/GenBank/DDBJ databases">
        <authorList>
            <person name="Kikuchi T."/>
        </authorList>
    </citation>
    <scope>NUCLEOTIDE SEQUENCE</scope>
    <source>
        <strain evidence="1">PS1010</strain>
    </source>
</reference>
<organism evidence="1 2">
    <name type="scientific">Caenorhabditis angaria</name>
    <dbReference type="NCBI Taxonomy" id="860376"/>
    <lineage>
        <taxon>Eukaryota</taxon>
        <taxon>Metazoa</taxon>
        <taxon>Ecdysozoa</taxon>
        <taxon>Nematoda</taxon>
        <taxon>Chromadorea</taxon>
        <taxon>Rhabditida</taxon>
        <taxon>Rhabditina</taxon>
        <taxon>Rhabditomorpha</taxon>
        <taxon>Rhabditoidea</taxon>
        <taxon>Rhabditidae</taxon>
        <taxon>Peloderinae</taxon>
        <taxon>Caenorhabditis</taxon>
    </lineage>
</organism>